<dbReference type="Pfam" id="PF14016">
    <property type="entry name" value="DUF4232"/>
    <property type="match status" value="1"/>
</dbReference>
<feature type="domain" description="DUF4232" evidence="3">
    <location>
        <begin position="152"/>
        <end position="288"/>
    </location>
</feature>
<evidence type="ECO:0000313" key="4">
    <source>
        <dbReference type="EMBL" id="UZK56291.1"/>
    </source>
</evidence>
<dbReference type="Proteomes" id="UP001164963">
    <property type="component" value="Chromosome"/>
</dbReference>
<evidence type="ECO:0000256" key="2">
    <source>
        <dbReference type="SAM" id="SignalP"/>
    </source>
</evidence>
<protein>
    <submittedName>
        <fullName evidence="4">DUF4232 domain-containing protein</fullName>
    </submittedName>
</protein>
<dbReference type="RefSeq" id="WP_265544381.1">
    <property type="nucleotide sequence ID" value="NZ_CP098740.1"/>
</dbReference>
<feature type="signal peptide" evidence="2">
    <location>
        <begin position="1"/>
        <end position="20"/>
    </location>
</feature>
<dbReference type="InterPro" id="IPR025326">
    <property type="entry name" value="DUF4232"/>
</dbReference>
<feature type="chain" id="PRO_5047115822" evidence="2">
    <location>
        <begin position="21"/>
        <end position="299"/>
    </location>
</feature>
<evidence type="ECO:0000313" key="5">
    <source>
        <dbReference type="Proteomes" id="UP001164963"/>
    </source>
</evidence>
<name>A0ABY6PVZ1_9ACTN</name>
<feature type="region of interest" description="Disordered" evidence="1">
    <location>
        <begin position="263"/>
        <end position="299"/>
    </location>
</feature>
<gene>
    <name evidence="4" type="ORF">NEH16_21285</name>
</gene>
<organism evidence="4 5">
    <name type="scientific">Streptomyces drozdowiczii</name>
    <dbReference type="NCBI Taxonomy" id="202862"/>
    <lineage>
        <taxon>Bacteria</taxon>
        <taxon>Bacillati</taxon>
        <taxon>Actinomycetota</taxon>
        <taxon>Actinomycetes</taxon>
        <taxon>Kitasatosporales</taxon>
        <taxon>Streptomycetaceae</taxon>
        <taxon>Streptomyces</taxon>
    </lineage>
</organism>
<sequence length="299" mass="30100">MRPATALALCAALASTALLSGCGKETAAGASASPGATCASLAPLPDPAGRTWDNVKVVSGKCGPSGAPSTGYEVTNTDQEPLTFTLTFALVNGFGEAMDTITRTVEAVKPGQTVRRPLDTEDGPGSARAYRARITKVRAVPADGAPTGDGACPPSGVRITNDRGDAAMGLRVVGIHLANCGTADYELNGYPALRLLGEDREPVTGVKVLHGTTAISTGIGGDAAPRPVTLRPGESASATLAWRNTTTDGDPVDAPYVEVTAKPGAGPVTVTPELDLGTTGRLGVGPWTKTPAGAGASQE</sequence>
<accession>A0ABY6PVZ1</accession>
<proteinExistence type="predicted"/>
<reference evidence="4" key="1">
    <citation type="journal article" date="2022" name="Front. Microbiol.">
        <title>Mirubactin C rescues the lethal effect of cell wall biosynthesis mutations in Bacillus subtilis.</title>
        <authorList>
            <person name="Kepplinger B."/>
            <person name="Wen X."/>
            <person name="Tyler A.R."/>
            <person name="Kim B.Y."/>
            <person name="Brown J."/>
            <person name="Banks P."/>
            <person name="Dashti Y."/>
            <person name="Mackenzie E.S."/>
            <person name="Wills C."/>
            <person name="Kawai Y."/>
            <person name="Waldron K.J."/>
            <person name="Allenby N.E.E."/>
            <person name="Wu L.J."/>
            <person name="Hall M.J."/>
            <person name="Errington J."/>
        </authorList>
    </citation>
    <scope>NUCLEOTIDE SEQUENCE</scope>
    <source>
        <strain evidence="4">MDA8-470</strain>
    </source>
</reference>
<keyword evidence="2" id="KW-0732">Signal</keyword>
<keyword evidence="5" id="KW-1185">Reference proteome</keyword>
<evidence type="ECO:0000259" key="3">
    <source>
        <dbReference type="Pfam" id="PF14016"/>
    </source>
</evidence>
<dbReference type="PROSITE" id="PS51257">
    <property type="entry name" value="PROKAR_LIPOPROTEIN"/>
    <property type="match status" value="1"/>
</dbReference>
<dbReference type="EMBL" id="CP098740">
    <property type="protein sequence ID" value="UZK56291.1"/>
    <property type="molecule type" value="Genomic_DNA"/>
</dbReference>
<evidence type="ECO:0000256" key="1">
    <source>
        <dbReference type="SAM" id="MobiDB-lite"/>
    </source>
</evidence>